<dbReference type="SUPFAM" id="SSF49354">
    <property type="entry name" value="PapD-like"/>
    <property type="match status" value="1"/>
</dbReference>
<dbReference type="InterPro" id="IPR013783">
    <property type="entry name" value="Ig-like_fold"/>
</dbReference>
<evidence type="ECO:0000256" key="6">
    <source>
        <dbReference type="RuleBase" id="RU003425"/>
    </source>
</evidence>
<dbReference type="Proteomes" id="UP001608902">
    <property type="component" value="Unassembled WGS sequence"/>
</dbReference>
<dbReference type="EMBL" id="JBGFUD010001845">
    <property type="protein sequence ID" value="MFH4976834.1"/>
    <property type="molecule type" value="Genomic_DNA"/>
</dbReference>
<accession>A0ABD6EHM3</accession>
<reference evidence="10 11" key="1">
    <citation type="submission" date="2024-08" db="EMBL/GenBank/DDBJ databases">
        <title>Gnathostoma spinigerum genome.</title>
        <authorList>
            <person name="Gonzalez-Bertolin B."/>
            <person name="Monzon S."/>
            <person name="Zaballos A."/>
            <person name="Jimenez P."/>
            <person name="Dekumyoy P."/>
            <person name="Varona S."/>
            <person name="Cuesta I."/>
            <person name="Sumanam S."/>
            <person name="Adisakwattana P."/>
            <person name="Gasser R.B."/>
            <person name="Hernandez-Gonzalez A."/>
            <person name="Young N.D."/>
            <person name="Perteguer M.J."/>
        </authorList>
    </citation>
    <scope>NUCLEOTIDE SEQUENCE [LARGE SCALE GENOMIC DNA]</scope>
    <source>
        <strain evidence="10">AL3</strain>
        <tissue evidence="10">Liver</tissue>
    </source>
</reference>
<dbReference type="Gene3D" id="2.60.40.10">
    <property type="entry name" value="Immunoglobulins"/>
    <property type="match status" value="1"/>
</dbReference>
<evidence type="ECO:0000313" key="11">
    <source>
        <dbReference type="Proteomes" id="UP001608902"/>
    </source>
</evidence>
<evidence type="ECO:0000259" key="9">
    <source>
        <dbReference type="PROSITE" id="PS50202"/>
    </source>
</evidence>
<evidence type="ECO:0000313" key="10">
    <source>
        <dbReference type="EMBL" id="MFH4976834.1"/>
    </source>
</evidence>
<feature type="domain" description="MSP" evidence="9">
    <location>
        <begin position="7"/>
        <end position="128"/>
    </location>
</feature>
<evidence type="ECO:0000256" key="2">
    <source>
        <dbReference type="ARBA" id="ARBA00008932"/>
    </source>
</evidence>
<keyword evidence="5 8" id="KW-0472">Membrane</keyword>
<dbReference type="PANTHER" id="PTHR10809:SF6">
    <property type="entry name" value="AT11025P-RELATED"/>
    <property type="match status" value="1"/>
</dbReference>
<dbReference type="GO" id="GO:0016020">
    <property type="term" value="C:membrane"/>
    <property type="evidence" value="ECO:0007669"/>
    <property type="project" value="UniProtKB-SubCell"/>
</dbReference>
<dbReference type="PROSITE" id="PS50202">
    <property type="entry name" value="MSP"/>
    <property type="match status" value="1"/>
</dbReference>
<evidence type="ECO:0000256" key="3">
    <source>
        <dbReference type="ARBA" id="ARBA00022692"/>
    </source>
</evidence>
<dbReference type="InterPro" id="IPR000535">
    <property type="entry name" value="MSP_dom"/>
</dbReference>
<feature type="transmembrane region" description="Helical" evidence="8">
    <location>
        <begin position="207"/>
        <end position="225"/>
    </location>
</feature>
<dbReference type="PIRSF" id="PIRSF019693">
    <property type="entry name" value="VAMP-associated"/>
    <property type="match status" value="1"/>
</dbReference>
<comment type="subcellular location">
    <subcellularLocation>
        <location evidence="1">Membrane</location>
        <topology evidence="1">Single-pass type IV membrane protein</topology>
    </subcellularLocation>
</comment>
<comment type="function">
    <text evidence="6">Central component in molecular interactions underlying sperm crawling. Forms an extensive filament system that extends from sperm villipoda, along the leading edge of the pseudopod.</text>
</comment>
<organism evidence="10 11">
    <name type="scientific">Gnathostoma spinigerum</name>
    <dbReference type="NCBI Taxonomy" id="75299"/>
    <lineage>
        <taxon>Eukaryota</taxon>
        <taxon>Metazoa</taxon>
        <taxon>Ecdysozoa</taxon>
        <taxon>Nematoda</taxon>
        <taxon>Chromadorea</taxon>
        <taxon>Rhabditida</taxon>
        <taxon>Spirurina</taxon>
        <taxon>Gnathostomatomorpha</taxon>
        <taxon>Gnathostomatoidea</taxon>
        <taxon>Gnathostomatidae</taxon>
        <taxon>Gnathostoma</taxon>
    </lineage>
</organism>
<evidence type="ECO:0000256" key="5">
    <source>
        <dbReference type="ARBA" id="ARBA00023136"/>
    </source>
</evidence>
<evidence type="ECO:0000256" key="4">
    <source>
        <dbReference type="ARBA" id="ARBA00022989"/>
    </source>
</evidence>
<name>A0ABD6EHM3_9BILA</name>
<evidence type="ECO:0000256" key="1">
    <source>
        <dbReference type="ARBA" id="ARBA00004211"/>
    </source>
</evidence>
<dbReference type="Pfam" id="PF00635">
    <property type="entry name" value="Motile_Sperm"/>
    <property type="match status" value="1"/>
</dbReference>
<keyword evidence="7" id="KW-0175">Coiled coil</keyword>
<protein>
    <recommendedName>
        <fullName evidence="6">Major sperm protein</fullName>
    </recommendedName>
</protein>
<keyword evidence="11" id="KW-1185">Reference proteome</keyword>
<dbReference type="InterPro" id="IPR008962">
    <property type="entry name" value="PapD-like_sf"/>
</dbReference>
<gene>
    <name evidence="10" type="ORF">AB6A40_003543</name>
</gene>
<evidence type="ECO:0000256" key="8">
    <source>
        <dbReference type="SAM" id="Phobius"/>
    </source>
</evidence>
<sequence length="228" mass="25610">MSKNSQVLIISPPNEIEFHGPFKDLVTSSLRLRNPSNRRVCFKVKTTAPKMYCVKPNCGIIEPGCESTVAVSFVSSDSFLANVELKNAKHKFMILTCFAPQDNFSLDTVWKEVDPSELMDTKLHVRFVQDSAPQEPVSITTSTSSNSAKNQDDECELHHVKEERQKIETEKQRLEKELEELKNQLTALQANYLPPVQMASDLKTLPTIQVGLIVLAAFLFGLIIGKLF</sequence>
<feature type="coiled-coil region" evidence="7">
    <location>
        <begin position="150"/>
        <end position="191"/>
    </location>
</feature>
<evidence type="ECO:0000256" key="7">
    <source>
        <dbReference type="SAM" id="Coils"/>
    </source>
</evidence>
<comment type="similarity">
    <text evidence="2">Belongs to the VAMP-associated protein (VAP) (TC 9.B.17) family.</text>
</comment>
<keyword evidence="6" id="KW-0206">Cytoskeleton</keyword>
<dbReference type="PANTHER" id="PTHR10809">
    <property type="entry name" value="VESICLE-ASSOCIATED MEMBRANE PROTEIN-ASSOCIATED PROTEIN"/>
    <property type="match status" value="1"/>
</dbReference>
<keyword evidence="6" id="KW-0963">Cytoplasm</keyword>
<proteinExistence type="inferred from homology"/>
<dbReference type="InterPro" id="IPR016763">
    <property type="entry name" value="VAP"/>
</dbReference>
<keyword evidence="3 8" id="KW-0812">Transmembrane</keyword>
<dbReference type="AlphaFoldDB" id="A0ABD6EHM3"/>
<keyword evidence="4 8" id="KW-1133">Transmembrane helix</keyword>
<comment type="caution">
    <text evidence="10">The sequence shown here is derived from an EMBL/GenBank/DDBJ whole genome shotgun (WGS) entry which is preliminary data.</text>
</comment>